<protein>
    <submittedName>
        <fullName evidence="1">Uncharacterized protein</fullName>
    </submittedName>
</protein>
<dbReference type="Proteomes" id="UP000199520">
    <property type="component" value="Unassembled WGS sequence"/>
</dbReference>
<sequence>MRRGIFLAEDKKKQEFLVTKDSLIVGGKKYPKEQPPPEVVQDLAKAIQAMLKKDLH</sequence>
<name>A0A1I4J130_9FIRM</name>
<evidence type="ECO:0000313" key="2">
    <source>
        <dbReference type="Proteomes" id="UP000199520"/>
    </source>
</evidence>
<reference evidence="2" key="1">
    <citation type="submission" date="2016-10" db="EMBL/GenBank/DDBJ databases">
        <authorList>
            <person name="Varghese N."/>
            <person name="Submissions S."/>
        </authorList>
    </citation>
    <scope>NUCLEOTIDE SEQUENCE [LARGE SCALE GENOMIC DNA]</scope>
    <source>
        <strain evidence="2">DSM 13327</strain>
    </source>
</reference>
<keyword evidence="2" id="KW-1185">Reference proteome</keyword>
<dbReference type="STRING" id="1123291.SAMN04490355_101059"/>
<evidence type="ECO:0000313" key="1">
    <source>
        <dbReference type="EMBL" id="SFL59726.1"/>
    </source>
</evidence>
<dbReference type="EMBL" id="FOTS01000010">
    <property type="protein sequence ID" value="SFL59726.1"/>
    <property type="molecule type" value="Genomic_DNA"/>
</dbReference>
<accession>A0A1I4J130</accession>
<gene>
    <name evidence="1" type="ORF">SAMN04490355_101059</name>
</gene>
<proteinExistence type="predicted"/>
<dbReference type="AlphaFoldDB" id="A0A1I4J130"/>
<organism evidence="1 2">
    <name type="scientific">Pelosinus propionicus DSM 13327</name>
    <dbReference type="NCBI Taxonomy" id="1123291"/>
    <lineage>
        <taxon>Bacteria</taxon>
        <taxon>Bacillati</taxon>
        <taxon>Bacillota</taxon>
        <taxon>Negativicutes</taxon>
        <taxon>Selenomonadales</taxon>
        <taxon>Sporomusaceae</taxon>
        <taxon>Pelosinus</taxon>
    </lineage>
</organism>